<feature type="compositionally biased region" description="Low complexity" evidence="1">
    <location>
        <begin position="117"/>
        <end position="129"/>
    </location>
</feature>
<organism evidence="4 5">
    <name type="scientific">Candidatus Buchananbacteria bacterium RIFCSPLOWO2_01_FULL_39_33</name>
    <dbReference type="NCBI Taxonomy" id="1797543"/>
    <lineage>
        <taxon>Bacteria</taxon>
        <taxon>Candidatus Buchananiibacteriota</taxon>
    </lineage>
</organism>
<accession>A0A1G1YMG9</accession>
<feature type="domain" description="GerMN" evidence="3">
    <location>
        <begin position="224"/>
        <end position="314"/>
    </location>
</feature>
<feature type="compositionally biased region" description="Low complexity" evidence="1">
    <location>
        <begin position="78"/>
        <end position="91"/>
    </location>
</feature>
<feature type="transmembrane region" description="Helical" evidence="2">
    <location>
        <begin position="134"/>
        <end position="152"/>
    </location>
</feature>
<evidence type="ECO:0000313" key="5">
    <source>
        <dbReference type="Proteomes" id="UP000177376"/>
    </source>
</evidence>
<gene>
    <name evidence="4" type="ORF">A3A02_04845</name>
</gene>
<dbReference type="EMBL" id="MHIM01000008">
    <property type="protein sequence ID" value="OGY53006.1"/>
    <property type="molecule type" value="Genomic_DNA"/>
</dbReference>
<evidence type="ECO:0000256" key="1">
    <source>
        <dbReference type="SAM" id="MobiDB-lite"/>
    </source>
</evidence>
<dbReference type="Proteomes" id="UP000177376">
    <property type="component" value="Unassembled WGS sequence"/>
</dbReference>
<evidence type="ECO:0000259" key="3">
    <source>
        <dbReference type="Pfam" id="PF10646"/>
    </source>
</evidence>
<reference evidence="4 5" key="1">
    <citation type="journal article" date="2016" name="Nat. Commun.">
        <title>Thousands of microbial genomes shed light on interconnected biogeochemical processes in an aquifer system.</title>
        <authorList>
            <person name="Anantharaman K."/>
            <person name="Brown C.T."/>
            <person name="Hug L.A."/>
            <person name="Sharon I."/>
            <person name="Castelle C.J."/>
            <person name="Probst A.J."/>
            <person name="Thomas B.C."/>
            <person name="Singh A."/>
            <person name="Wilkins M.J."/>
            <person name="Karaoz U."/>
            <person name="Brodie E.L."/>
            <person name="Williams K.H."/>
            <person name="Hubbard S.S."/>
            <person name="Banfield J.F."/>
        </authorList>
    </citation>
    <scope>NUCLEOTIDE SEQUENCE [LARGE SCALE GENOMIC DNA]</scope>
</reference>
<feature type="compositionally biased region" description="Polar residues" evidence="1">
    <location>
        <begin position="1"/>
        <end position="12"/>
    </location>
</feature>
<protein>
    <recommendedName>
        <fullName evidence="3">GerMN domain-containing protein</fullName>
    </recommendedName>
</protein>
<keyword evidence="2" id="KW-0812">Transmembrane</keyword>
<comment type="caution">
    <text evidence="4">The sequence shown here is derived from an EMBL/GenBank/DDBJ whole genome shotgun (WGS) entry which is preliminary data.</text>
</comment>
<name>A0A1G1YMG9_9BACT</name>
<feature type="region of interest" description="Disordered" evidence="1">
    <location>
        <begin position="1"/>
        <end position="129"/>
    </location>
</feature>
<evidence type="ECO:0000256" key="2">
    <source>
        <dbReference type="SAM" id="Phobius"/>
    </source>
</evidence>
<dbReference type="Pfam" id="PF10646">
    <property type="entry name" value="Germane"/>
    <property type="match status" value="1"/>
</dbReference>
<feature type="compositionally biased region" description="Polar residues" evidence="1">
    <location>
        <begin position="26"/>
        <end position="77"/>
    </location>
</feature>
<evidence type="ECO:0000313" key="4">
    <source>
        <dbReference type="EMBL" id="OGY53006.1"/>
    </source>
</evidence>
<keyword evidence="2" id="KW-1133">Transmembrane helix</keyword>
<proteinExistence type="predicted"/>
<feature type="compositionally biased region" description="Basic and acidic residues" evidence="1">
    <location>
        <begin position="16"/>
        <end position="25"/>
    </location>
</feature>
<dbReference type="AlphaFoldDB" id="A0A1G1YMG9"/>
<keyword evidence="2" id="KW-0472">Membrane</keyword>
<sequence length="324" mass="35414">MSNQDNNSSVQGGQVHESEHVHEDGQVSQNGQTQPIQDGVQNDIFSSNQTPPISAENPNQNQSNTPEFSQNNENQPLITETQPQPTRETTINSDPADGQANINFDNYTPDLIGDSGNNNNQNNSAKNQENGSKVGLIITVILIVFVAVGLWYSNKDAGLNENNNNNGKVVVDDTPEQGSVTIVNDKSNDQVLADNGNTVKITAYYNKISSNECENVALLEREVEKKYNSEVINTVRGLLTPLTDSEISQGWLTSLPVGTNLKYVKIKNGLAEVSLSSALRNVAGSCRVLAIRSQIEKTLLQFPYIKSVKICIENDCNQDEILQP</sequence>
<dbReference type="InterPro" id="IPR019606">
    <property type="entry name" value="GerMN"/>
</dbReference>